<dbReference type="GO" id="GO:0033934">
    <property type="term" value="F:glucan 1,4-alpha-maltotriohydrolase activity"/>
    <property type="evidence" value="ECO:0007669"/>
    <property type="project" value="TreeGrafter"/>
</dbReference>
<evidence type="ECO:0000256" key="1">
    <source>
        <dbReference type="ARBA" id="ARBA00008061"/>
    </source>
</evidence>
<evidence type="ECO:0000256" key="2">
    <source>
        <dbReference type="ARBA" id="ARBA00026248"/>
    </source>
</evidence>
<dbReference type="GO" id="GO:0004575">
    <property type="term" value="F:sucrose alpha-glucosidase activity"/>
    <property type="evidence" value="ECO:0007669"/>
    <property type="project" value="TreeGrafter"/>
</dbReference>
<dbReference type="GO" id="GO:0004574">
    <property type="term" value="F:oligo-1,6-glucosidase activity"/>
    <property type="evidence" value="ECO:0007669"/>
    <property type="project" value="TreeGrafter"/>
</dbReference>
<keyword evidence="2" id="KW-0462">Maltose metabolism</keyword>
<dbReference type="STRING" id="4999.A0A1Y1UDE8"/>
<evidence type="ECO:0000313" key="5">
    <source>
        <dbReference type="Proteomes" id="UP000193218"/>
    </source>
</evidence>
<dbReference type="EMBL" id="NBSH01000009">
    <property type="protein sequence ID" value="ORX36053.1"/>
    <property type="molecule type" value="Genomic_DNA"/>
</dbReference>
<protein>
    <submittedName>
        <fullName evidence="4">Glycoside hydrolase superfamily</fullName>
    </submittedName>
</protein>
<feature type="domain" description="Glycosyl hydrolase family 13 catalytic" evidence="3">
    <location>
        <begin position="21"/>
        <end position="439"/>
    </location>
</feature>
<accession>A0A1Y1UDE8</accession>
<dbReference type="CDD" id="cd11332">
    <property type="entry name" value="AmyAc_OligoGlu_TS"/>
    <property type="match status" value="1"/>
</dbReference>
<dbReference type="GeneID" id="33555619"/>
<evidence type="ECO:0000313" key="4">
    <source>
        <dbReference type="EMBL" id="ORX36053.1"/>
    </source>
</evidence>
<dbReference type="InParanoid" id="A0A1Y1UDE8"/>
<gene>
    <name evidence="4" type="ORF">BD324DRAFT_592204</name>
</gene>
<comment type="caution">
    <text evidence="4">The sequence shown here is derived from an EMBL/GenBank/DDBJ whole genome shotgun (WGS) entry which is preliminary data.</text>
</comment>
<dbReference type="GO" id="GO:0000025">
    <property type="term" value="P:maltose catabolic process"/>
    <property type="evidence" value="ECO:0007669"/>
    <property type="project" value="TreeGrafter"/>
</dbReference>
<dbReference type="InterPro" id="IPR017853">
    <property type="entry name" value="GH"/>
</dbReference>
<comment type="similarity">
    <text evidence="1">Belongs to the glycosyl hydrolase 13 family.</text>
</comment>
<dbReference type="Gene3D" id="3.90.400.10">
    <property type="entry name" value="Oligo-1,6-glucosidase, Domain 2"/>
    <property type="match status" value="1"/>
</dbReference>
<dbReference type="PANTHER" id="PTHR10357">
    <property type="entry name" value="ALPHA-AMYLASE FAMILY MEMBER"/>
    <property type="match status" value="1"/>
</dbReference>
<dbReference type="InterPro" id="IPR006047">
    <property type="entry name" value="GH13_cat_dom"/>
</dbReference>
<dbReference type="Gene3D" id="3.20.20.80">
    <property type="entry name" value="Glycosidases"/>
    <property type="match status" value="1"/>
</dbReference>
<dbReference type="Pfam" id="PF00128">
    <property type="entry name" value="Alpha-amylase"/>
    <property type="match status" value="2"/>
</dbReference>
<keyword evidence="5" id="KW-1185">Reference proteome</keyword>
<dbReference type="Proteomes" id="UP000193218">
    <property type="component" value="Unassembled WGS sequence"/>
</dbReference>
<sequence length="563" mass="63327">MSASVALSNDPNWWRQASVYQIYPRSFADGNGDGIGDLRGIISRIPYLQELGVDAIWLSPFYTSPQKDAGYDVADYRDVDPRFGTIVDFEEMVSKCRSVGIRTIVDLVPNHSSEEHPWFQQALKAGRGSAERARYHFRDGLPDGSPPADWDCSIGGCAWHPAGDGQYYFGLFGPFQPDLNWGNNEVREDFIQTIRFWADKGVAGFRVDVAPCLEKYLPEHLPSNEVISAAARRLRQNGCPPDIHPFTDRNGVFEIYKSWRKVFNEYDPPLMGVAEAWVAQDRIPLYADANGLGQSFSFDLLLREFDRAQYKDAIETSLKMAKLAGSSTTWVLSNHDMIRHATRYGFPKVSGEWTNPTHFDEPCEEYLGSRGNMPGFDPVLGLKRARAASLFMLGLPGSAYIYQGEELGLPEIVDIAPEHRQCPVFKQTKGKRLGRDGCRVPLPWVHSEPGFGFGGKPWIPQPDRMGTMSVDLEEKDPRSTLSLYRRALTLRRELQSPEEELEWIGENSRTLHYSRSENWEVIVNFSEVEIDMPPGKVLITSSDCPDGRLGPTTTAWLSKSASS</sequence>
<organism evidence="4 5">
    <name type="scientific">Kockovaella imperatae</name>
    <dbReference type="NCBI Taxonomy" id="4999"/>
    <lineage>
        <taxon>Eukaryota</taxon>
        <taxon>Fungi</taxon>
        <taxon>Dikarya</taxon>
        <taxon>Basidiomycota</taxon>
        <taxon>Agaricomycotina</taxon>
        <taxon>Tremellomycetes</taxon>
        <taxon>Tremellales</taxon>
        <taxon>Cuniculitremaceae</taxon>
        <taxon>Kockovaella</taxon>
    </lineage>
</organism>
<dbReference type="GO" id="GO:0004556">
    <property type="term" value="F:alpha-amylase activity"/>
    <property type="evidence" value="ECO:0007669"/>
    <property type="project" value="TreeGrafter"/>
</dbReference>
<dbReference type="InterPro" id="IPR045857">
    <property type="entry name" value="O16G_dom_2"/>
</dbReference>
<dbReference type="PANTHER" id="PTHR10357:SF179">
    <property type="entry name" value="NEUTRAL AND BASIC AMINO ACID TRANSPORT PROTEIN RBAT"/>
    <property type="match status" value="1"/>
</dbReference>
<dbReference type="AlphaFoldDB" id="A0A1Y1UDE8"/>
<keyword evidence="4" id="KW-0378">Hydrolase</keyword>
<dbReference type="GO" id="GO:0005987">
    <property type="term" value="P:sucrose catabolic process"/>
    <property type="evidence" value="ECO:0007669"/>
    <property type="project" value="TreeGrafter"/>
</dbReference>
<name>A0A1Y1UDE8_9TREE</name>
<dbReference type="SMART" id="SM00642">
    <property type="entry name" value="Aamy"/>
    <property type="match status" value="1"/>
</dbReference>
<reference evidence="4 5" key="1">
    <citation type="submission" date="2017-03" db="EMBL/GenBank/DDBJ databases">
        <title>Widespread Adenine N6-methylation of Active Genes in Fungi.</title>
        <authorList>
            <consortium name="DOE Joint Genome Institute"/>
            <person name="Mondo S.J."/>
            <person name="Dannebaum R.O."/>
            <person name="Kuo R.C."/>
            <person name="Louie K.B."/>
            <person name="Bewick A.J."/>
            <person name="Labutti K."/>
            <person name="Haridas S."/>
            <person name="Kuo A."/>
            <person name="Salamov A."/>
            <person name="Ahrendt S.R."/>
            <person name="Lau R."/>
            <person name="Bowen B.P."/>
            <person name="Lipzen A."/>
            <person name="Sullivan W."/>
            <person name="Andreopoulos W.B."/>
            <person name="Clum A."/>
            <person name="Lindquist E."/>
            <person name="Daum C."/>
            <person name="Northen T.R."/>
            <person name="Ramamoorthy G."/>
            <person name="Schmitz R.J."/>
            <person name="Gryganskyi A."/>
            <person name="Culley D."/>
            <person name="Magnuson J."/>
            <person name="James T.Y."/>
            <person name="O'Malley M.A."/>
            <person name="Stajich J.E."/>
            <person name="Spatafora J.W."/>
            <person name="Visel A."/>
            <person name="Grigoriev I.V."/>
        </authorList>
    </citation>
    <scope>NUCLEOTIDE SEQUENCE [LARGE SCALE GENOMIC DNA]</scope>
    <source>
        <strain evidence="4 5">NRRL Y-17943</strain>
    </source>
</reference>
<evidence type="ECO:0000259" key="3">
    <source>
        <dbReference type="SMART" id="SM00642"/>
    </source>
</evidence>
<proteinExistence type="inferred from homology"/>
<dbReference type="SUPFAM" id="SSF51445">
    <property type="entry name" value="(Trans)glycosidases"/>
    <property type="match status" value="1"/>
</dbReference>
<dbReference type="OrthoDB" id="1740265at2759"/>
<dbReference type="RefSeq" id="XP_021870182.1">
    <property type="nucleotide sequence ID" value="XM_022013811.1"/>
</dbReference>